<dbReference type="Gene3D" id="1.25.40.10">
    <property type="entry name" value="Tetratricopeptide repeat domain"/>
    <property type="match status" value="1"/>
</dbReference>
<accession>A0ABV6BL56</accession>
<comment type="pathway">
    <text evidence="3">Porphyrin-containing compound metabolism; protoheme biosynthesis.</text>
</comment>
<dbReference type="Pfam" id="PF07219">
    <property type="entry name" value="HemY_N"/>
    <property type="match status" value="1"/>
</dbReference>
<evidence type="ECO:0000256" key="7">
    <source>
        <dbReference type="ARBA" id="ARBA00022989"/>
    </source>
</evidence>
<name>A0ABV6BL56_9GAMM</name>
<keyword evidence="9" id="KW-0627">Porphyrin biosynthesis</keyword>
<dbReference type="InterPro" id="IPR011990">
    <property type="entry name" value="TPR-like_helical_dom_sf"/>
</dbReference>
<evidence type="ECO:0000256" key="9">
    <source>
        <dbReference type="ARBA" id="ARBA00023244"/>
    </source>
</evidence>
<evidence type="ECO:0000256" key="6">
    <source>
        <dbReference type="ARBA" id="ARBA00022692"/>
    </source>
</evidence>
<evidence type="ECO:0000256" key="5">
    <source>
        <dbReference type="ARBA" id="ARBA00022519"/>
    </source>
</evidence>
<reference evidence="12 13" key="1">
    <citation type="submission" date="2024-09" db="EMBL/GenBank/DDBJ databases">
        <authorList>
            <person name="Sun Q."/>
            <person name="Mori K."/>
        </authorList>
    </citation>
    <scope>NUCLEOTIDE SEQUENCE [LARGE SCALE GENOMIC DNA]</scope>
    <source>
        <strain evidence="12 13">KCTC 23315</strain>
    </source>
</reference>
<comment type="caution">
    <text evidence="12">The sequence shown here is derived from an EMBL/GenBank/DDBJ whole genome shotgun (WGS) entry which is preliminary data.</text>
</comment>
<evidence type="ECO:0000313" key="12">
    <source>
        <dbReference type="EMBL" id="MFC0050812.1"/>
    </source>
</evidence>
<proteinExistence type="predicted"/>
<keyword evidence="5" id="KW-0997">Cell inner membrane</keyword>
<evidence type="ECO:0000313" key="13">
    <source>
        <dbReference type="Proteomes" id="UP001589813"/>
    </source>
</evidence>
<feature type="domain" description="HemY N-terminal" evidence="11">
    <location>
        <begin position="26"/>
        <end position="132"/>
    </location>
</feature>
<comment type="subcellular location">
    <subcellularLocation>
        <location evidence="2">Cell inner membrane</location>
        <topology evidence="2">Multi-pass membrane protein</topology>
    </subcellularLocation>
</comment>
<feature type="transmembrane region" description="Helical" evidence="10">
    <location>
        <begin position="41"/>
        <end position="62"/>
    </location>
</feature>
<dbReference type="InterPro" id="IPR010817">
    <property type="entry name" value="HemY_N"/>
</dbReference>
<protein>
    <submittedName>
        <fullName evidence="12">Heme biosynthesis HemY N-terminal domain-containing protein</fullName>
    </submittedName>
</protein>
<evidence type="ECO:0000256" key="4">
    <source>
        <dbReference type="ARBA" id="ARBA00022475"/>
    </source>
</evidence>
<dbReference type="Proteomes" id="UP001589813">
    <property type="component" value="Unassembled WGS sequence"/>
</dbReference>
<gene>
    <name evidence="12" type="ORF">ACFFJP_21220</name>
</gene>
<keyword evidence="13" id="KW-1185">Reference proteome</keyword>
<evidence type="ECO:0000256" key="1">
    <source>
        <dbReference type="ARBA" id="ARBA00002962"/>
    </source>
</evidence>
<sequence>MIRLLFAMVLLALAMLFGPVLANHPGYVMLVLGGITVEATVVGMILSLTVLGFALWLVWWLFQRLFHLPKISFSFLRSRKERRARQALQLGLMAYARHDWQGAHQAFQIAHAEPEWEQLKQVMAAYSAQHAGQPMLANQAAAALDPDEPASWYVVADLLLLQNNASAAVAYLTPKAANIGKDGKLGRLWLQALQQAEQWQMLLEQVPVAIKLQWFSKADWQNYRFSLYPAAVQGLTEKGLFDEQAAFWQALPARERKSLAVLLGKAGALAVQGQAEQAEKLLLDNLSLQDLPLAWPAIRRIPLGRSVLALRKQTQHWLRDHANHGHLYALLAYCALQEGESEQANSAWQKAQQFLPAFKAETISG</sequence>
<organism evidence="12 13">
    <name type="scientific">Rheinheimera tilapiae</name>
    <dbReference type="NCBI Taxonomy" id="875043"/>
    <lineage>
        <taxon>Bacteria</taxon>
        <taxon>Pseudomonadati</taxon>
        <taxon>Pseudomonadota</taxon>
        <taxon>Gammaproteobacteria</taxon>
        <taxon>Chromatiales</taxon>
        <taxon>Chromatiaceae</taxon>
        <taxon>Rheinheimera</taxon>
    </lineage>
</organism>
<dbReference type="RefSeq" id="WP_377249128.1">
    <property type="nucleotide sequence ID" value="NZ_JBHLXP010000011.1"/>
</dbReference>
<evidence type="ECO:0000256" key="2">
    <source>
        <dbReference type="ARBA" id="ARBA00004429"/>
    </source>
</evidence>
<evidence type="ECO:0000256" key="3">
    <source>
        <dbReference type="ARBA" id="ARBA00004744"/>
    </source>
</evidence>
<evidence type="ECO:0000256" key="8">
    <source>
        <dbReference type="ARBA" id="ARBA00023136"/>
    </source>
</evidence>
<keyword evidence="7 10" id="KW-1133">Transmembrane helix</keyword>
<evidence type="ECO:0000259" key="11">
    <source>
        <dbReference type="Pfam" id="PF07219"/>
    </source>
</evidence>
<evidence type="ECO:0000256" key="10">
    <source>
        <dbReference type="SAM" id="Phobius"/>
    </source>
</evidence>
<keyword evidence="6 10" id="KW-0812">Transmembrane</keyword>
<comment type="function">
    <text evidence="1">Involved in a late step of protoheme IX synthesis.</text>
</comment>
<dbReference type="NCBIfam" id="TIGR00540">
    <property type="entry name" value="TPR_hemY_coli"/>
    <property type="match status" value="1"/>
</dbReference>
<keyword evidence="8 10" id="KW-0472">Membrane</keyword>
<keyword evidence="4" id="KW-1003">Cell membrane</keyword>
<dbReference type="InterPro" id="IPR005254">
    <property type="entry name" value="Heme_biosyn_assoc_TPR_pro"/>
</dbReference>
<dbReference type="EMBL" id="JBHLXP010000011">
    <property type="protein sequence ID" value="MFC0050812.1"/>
    <property type="molecule type" value="Genomic_DNA"/>
</dbReference>